<evidence type="ECO:0000313" key="4">
    <source>
        <dbReference type="EMBL" id="CAI8034562.1"/>
    </source>
</evidence>
<feature type="domain" description="Helicase C-terminal" evidence="3">
    <location>
        <begin position="105"/>
        <end position="261"/>
    </location>
</feature>
<dbReference type="GO" id="GO:0016887">
    <property type="term" value="F:ATP hydrolysis activity"/>
    <property type="evidence" value="ECO:0007669"/>
    <property type="project" value="InterPro"/>
</dbReference>
<evidence type="ECO:0000256" key="2">
    <source>
        <dbReference type="SAM" id="MobiDB-lite"/>
    </source>
</evidence>
<dbReference type="SUPFAM" id="SSF52540">
    <property type="entry name" value="P-loop containing nucleoside triphosphate hydrolases"/>
    <property type="match status" value="1"/>
</dbReference>
<dbReference type="PROSITE" id="PS51194">
    <property type="entry name" value="HELICASE_CTER"/>
    <property type="match status" value="1"/>
</dbReference>
<dbReference type="EMBL" id="CASHTH010002741">
    <property type="protein sequence ID" value="CAI8034562.1"/>
    <property type="molecule type" value="Genomic_DNA"/>
</dbReference>
<feature type="compositionally biased region" description="Basic residues" evidence="2">
    <location>
        <begin position="8"/>
        <end position="22"/>
    </location>
</feature>
<dbReference type="InterPro" id="IPR049730">
    <property type="entry name" value="SNF2/RAD54-like_C"/>
</dbReference>
<feature type="region of interest" description="Disordered" evidence="2">
    <location>
        <begin position="276"/>
        <end position="307"/>
    </location>
</feature>
<dbReference type="SMART" id="SM00490">
    <property type="entry name" value="HELICc"/>
    <property type="match status" value="1"/>
</dbReference>
<name>A0AA35SSK2_GEOBA</name>
<dbReference type="PANTHER" id="PTHR36498">
    <property type="entry name" value="TATA-BINDING PROTEIN-ASSOCIATED FACTOR 172"/>
    <property type="match status" value="1"/>
</dbReference>
<comment type="caution">
    <text evidence="4">The sequence shown here is derived from an EMBL/GenBank/DDBJ whole genome shotgun (WGS) entry which is preliminary data.</text>
</comment>
<feature type="region of interest" description="Disordered" evidence="2">
    <location>
        <begin position="1"/>
        <end position="26"/>
    </location>
</feature>
<reference evidence="4" key="1">
    <citation type="submission" date="2023-03" db="EMBL/GenBank/DDBJ databases">
        <authorList>
            <person name="Steffen K."/>
            <person name="Cardenas P."/>
        </authorList>
    </citation>
    <scope>NUCLEOTIDE SEQUENCE</scope>
</reference>
<keyword evidence="5" id="KW-1185">Reference proteome</keyword>
<dbReference type="AlphaFoldDB" id="A0AA35SSK2"/>
<organism evidence="4 5">
    <name type="scientific">Geodia barretti</name>
    <name type="common">Barrett's horny sponge</name>
    <dbReference type="NCBI Taxonomy" id="519541"/>
    <lineage>
        <taxon>Eukaryota</taxon>
        <taxon>Metazoa</taxon>
        <taxon>Porifera</taxon>
        <taxon>Demospongiae</taxon>
        <taxon>Heteroscleromorpha</taxon>
        <taxon>Tetractinellida</taxon>
        <taxon>Astrophorina</taxon>
        <taxon>Geodiidae</taxon>
        <taxon>Geodia</taxon>
    </lineage>
</organism>
<dbReference type="Gene3D" id="3.40.50.300">
    <property type="entry name" value="P-loop containing nucleotide triphosphate hydrolases"/>
    <property type="match status" value="1"/>
</dbReference>
<dbReference type="FunFam" id="3.40.50.300:FF:001793">
    <property type="entry name" value="TATA-binding protein-associated factor"/>
    <property type="match status" value="1"/>
</dbReference>
<protein>
    <submittedName>
        <fullName evidence="4">TATA-binding protein-associated factor 172</fullName>
    </submittedName>
</protein>
<dbReference type="GO" id="GO:0017025">
    <property type="term" value="F:TBP-class protein binding"/>
    <property type="evidence" value="ECO:0007669"/>
    <property type="project" value="InterPro"/>
</dbReference>
<proteinExistence type="predicted"/>
<evidence type="ECO:0000259" key="3">
    <source>
        <dbReference type="PROSITE" id="PS51194"/>
    </source>
</evidence>
<dbReference type="CDD" id="cd18793">
    <property type="entry name" value="SF2_C_SNF"/>
    <property type="match status" value="1"/>
</dbReference>
<evidence type="ECO:0000313" key="5">
    <source>
        <dbReference type="Proteomes" id="UP001174909"/>
    </source>
</evidence>
<gene>
    <name evidence="4" type="ORF">GBAR_LOCUS19449</name>
</gene>
<dbReference type="PANTHER" id="PTHR36498:SF1">
    <property type="entry name" value="TATA-BINDING PROTEIN-ASSOCIATED FACTOR 172"/>
    <property type="match status" value="1"/>
</dbReference>
<evidence type="ECO:0000256" key="1">
    <source>
        <dbReference type="ARBA" id="ARBA00022801"/>
    </source>
</evidence>
<dbReference type="GO" id="GO:0003677">
    <property type="term" value="F:DNA binding"/>
    <property type="evidence" value="ECO:0007669"/>
    <property type="project" value="InterPro"/>
</dbReference>
<dbReference type="InterPro" id="IPR027417">
    <property type="entry name" value="P-loop_NTPase"/>
</dbReference>
<dbReference type="InterPro" id="IPR044972">
    <property type="entry name" value="Mot1"/>
</dbReference>
<dbReference type="Proteomes" id="UP001174909">
    <property type="component" value="Unassembled WGS sequence"/>
</dbReference>
<accession>A0AA35SSK2</accession>
<sequence>MRISPAPRQRKKWKTHSRRTRRGEREEIAVAKVEPPPTHIFQALQYLRKVCNHPALVLNPDHPLFSEVQGQLKKTGSTLKDIRHATKLQALKQLLHDCGVGLEGEEEGEVAAVGQHRILIFCQFKGILDIIENDLFKVHMPTVTYLRLDGSVPANSRFSIVRKFNVDPSVDVLLLTTHVGGLGLNLTGADTVIFFEHDWNPMKDLQAMDRAHRIGQKKVVNVYRLITRGTLEEKIMRLQKFKINIANTIISQDNSSLRSMNTAELLDLFRLSAGTSTTSGANQTTDSSSTGGVGGRRGRSKEKGMKDVLEGLPNLWDEEQYKSEYDLSSFMNSLSAAK</sequence>
<dbReference type="InterPro" id="IPR001650">
    <property type="entry name" value="Helicase_C-like"/>
</dbReference>
<keyword evidence="1" id="KW-0378">Hydrolase</keyword>
<dbReference type="Pfam" id="PF00271">
    <property type="entry name" value="Helicase_C"/>
    <property type="match status" value="1"/>
</dbReference>